<dbReference type="GO" id="GO:0005829">
    <property type="term" value="C:cytosol"/>
    <property type="evidence" value="ECO:0007669"/>
    <property type="project" value="TreeGrafter"/>
</dbReference>
<evidence type="ECO:0000256" key="3">
    <source>
        <dbReference type="ARBA" id="ARBA00038412"/>
    </source>
</evidence>
<gene>
    <name evidence="6" type="ORF">IAA64_13790</name>
</gene>
<dbReference type="Gene3D" id="1.10.30.50">
    <property type="match status" value="1"/>
</dbReference>
<comment type="similarity">
    <text evidence="3">Belongs to the HNH nuclease family.</text>
</comment>
<dbReference type="CDD" id="cd00085">
    <property type="entry name" value="HNHc"/>
    <property type="match status" value="1"/>
</dbReference>
<comment type="caution">
    <text evidence="6">The sequence shown here is derived from an EMBL/GenBank/DDBJ whole genome shotgun (WGS) entry which is preliminary data.</text>
</comment>
<dbReference type="AlphaFoldDB" id="A0A9D1PAS8"/>
<sequence>MAQSKESHPFYHKAAWKRARAEALRRDGGMCCDCMDRFRAGYGVKPRRAVIVHHIQPIEERPDLALTLSNLRSLCEACHNRRHPEKGAKSGGRQAEPVARMRVIKI</sequence>
<dbReference type="EMBL" id="DVOT01000246">
    <property type="protein sequence ID" value="HIV29030.1"/>
    <property type="molecule type" value="Genomic_DNA"/>
</dbReference>
<dbReference type="GO" id="GO:0016787">
    <property type="term" value="F:hydrolase activity"/>
    <property type="evidence" value="ECO:0007669"/>
    <property type="project" value="UniProtKB-KW"/>
</dbReference>
<dbReference type="GO" id="GO:0008270">
    <property type="term" value="F:zinc ion binding"/>
    <property type="evidence" value="ECO:0007669"/>
    <property type="project" value="InterPro"/>
</dbReference>
<organism evidence="6 7">
    <name type="scientific">Candidatus Ornithocaccomicrobium faecavium</name>
    <dbReference type="NCBI Taxonomy" id="2840890"/>
    <lineage>
        <taxon>Bacteria</taxon>
        <taxon>Bacillati</taxon>
        <taxon>Bacillota</taxon>
        <taxon>Clostridia</taxon>
        <taxon>Candidatus Ornithocaccomicrobium</taxon>
    </lineage>
</organism>
<keyword evidence="1" id="KW-0540">Nuclease</keyword>
<evidence type="ECO:0000256" key="2">
    <source>
        <dbReference type="ARBA" id="ARBA00022801"/>
    </source>
</evidence>
<dbReference type="PANTHER" id="PTHR41286:SF1">
    <property type="entry name" value="HNH NUCLEASE YAJD-RELATED"/>
    <property type="match status" value="1"/>
</dbReference>
<keyword evidence="2" id="KW-0378">Hydrolase</keyword>
<name>A0A9D1PAS8_9FIRM</name>
<evidence type="ECO:0000256" key="1">
    <source>
        <dbReference type="ARBA" id="ARBA00022722"/>
    </source>
</evidence>
<dbReference type="Pfam" id="PF01844">
    <property type="entry name" value="HNH"/>
    <property type="match status" value="1"/>
</dbReference>
<keyword evidence="6" id="KW-0255">Endonuclease</keyword>
<dbReference type="InterPro" id="IPR002711">
    <property type="entry name" value="HNH"/>
</dbReference>
<reference evidence="6" key="2">
    <citation type="journal article" date="2021" name="PeerJ">
        <title>Extensive microbial diversity within the chicken gut microbiome revealed by metagenomics and culture.</title>
        <authorList>
            <person name="Gilroy R."/>
            <person name="Ravi A."/>
            <person name="Getino M."/>
            <person name="Pursley I."/>
            <person name="Horton D.L."/>
            <person name="Alikhan N.F."/>
            <person name="Baker D."/>
            <person name="Gharbi K."/>
            <person name="Hall N."/>
            <person name="Watson M."/>
            <person name="Adriaenssens E.M."/>
            <person name="Foster-Nyarko E."/>
            <person name="Jarju S."/>
            <person name="Secka A."/>
            <person name="Antonio M."/>
            <person name="Oren A."/>
            <person name="Chaudhuri R.R."/>
            <person name="La Ragione R."/>
            <person name="Hildebrand F."/>
            <person name="Pallen M.J."/>
        </authorList>
    </citation>
    <scope>NUCLEOTIDE SEQUENCE</scope>
    <source>
        <strain evidence="6">CHK183-6373</strain>
    </source>
</reference>
<feature type="domain" description="HNH" evidence="5">
    <location>
        <begin position="32"/>
        <end position="84"/>
    </location>
</feature>
<proteinExistence type="inferred from homology"/>
<reference evidence="6" key="1">
    <citation type="submission" date="2020-10" db="EMBL/GenBank/DDBJ databases">
        <authorList>
            <person name="Gilroy R."/>
        </authorList>
    </citation>
    <scope>NUCLEOTIDE SEQUENCE</scope>
    <source>
        <strain evidence="6">CHK183-6373</strain>
    </source>
</reference>
<accession>A0A9D1PAS8</accession>
<dbReference type="InterPro" id="IPR003615">
    <property type="entry name" value="HNH_nuc"/>
</dbReference>
<evidence type="ECO:0000313" key="7">
    <source>
        <dbReference type="Proteomes" id="UP000886884"/>
    </source>
</evidence>
<evidence type="ECO:0000313" key="6">
    <source>
        <dbReference type="EMBL" id="HIV29030.1"/>
    </source>
</evidence>
<dbReference type="Proteomes" id="UP000886884">
    <property type="component" value="Unassembled WGS sequence"/>
</dbReference>
<dbReference type="GO" id="GO:0003676">
    <property type="term" value="F:nucleic acid binding"/>
    <property type="evidence" value="ECO:0007669"/>
    <property type="project" value="InterPro"/>
</dbReference>
<evidence type="ECO:0000259" key="5">
    <source>
        <dbReference type="Pfam" id="PF01844"/>
    </source>
</evidence>
<dbReference type="PANTHER" id="PTHR41286">
    <property type="entry name" value="HNH NUCLEASE YAJD-RELATED"/>
    <property type="match status" value="1"/>
</dbReference>
<evidence type="ECO:0000256" key="4">
    <source>
        <dbReference type="ARBA" id="ARBA00040194"/>
    </source>
</evidence>
<dbReference type="GO" id="GO:0004519">
    <property type="term" value="F:endonuclease activity"/>
    <property type="evidence" value="ECO:0007669"/>
    <property type="project" value="UniProtKB-KW"/>
</dbReference>
<protein>
    <recommendedName>
        <fullName evidence="4">Putative HNH nuclease YajD</fullName>
    </recommendedName>
</protein>